<keyword evidence="4" id="KW-0375">Hydrogen ion transport</keyword>
<dbReference type="PROSITE" id="PS00389">
    <property type="entry name" value="ATPASE_DELTA"/>
    <property type="match status" value="1"/>
</dbReference>
<dbReference type="InterPro" id="IPR026015">
    <property type="entry name" value="ATP_synth_OSCP/delta_N_sf"/>
</dbReference>
<dbReference type="SUPFAM" id="SSF47928">
    <property type="entry name" value="N-terminal domain of the delta subunit of the F1F0-ATP synthase"/>
    <property type="match status" value="1"/>
</dbReference>
<dbReference type="PRINTS" id="PR00125">
    <property type="entry name" value="ATPASEDELTA"/>
</dbReference>
<gene>
    <name evidence="8" type="primary">atpD</name>
    <name evidence="8" type="ORF">Apop_046</name>
</gene>
<dbReference type="GO" id="GO:0016020">
    <property type="term" value="C:membrane"/>
    <property type="evidence" value="ECO:0007669"/>
    <property type="project" value="UniProtKB-SubCell"/>
</dbReference>
<dbReference type="Pfam" id="PF00213">
    <property type="entry name" value="OSCP"/>
    <property type="match status" value="1"/>
</dbReference>
<dbReference type="GO" id="GO:0046933">
    <property type="term" value="F:proton-transporting ATP synthase activity, rotational mechanism"/>
    <property type="evidence" value="ECO:0007669"/>
    <property type="project" value="InterPro"/>
</dbReference>
<dbReference type="Gene3D" id="1.10.520.20">
    <property type="entry name" value="N-terminal domain of the delta subunit of the F1F0-ATP synthase"/>
    <property type="match status" value="1"/>
</dbReference>
<protein>
    <submittedName>
        <fullName evidence="8">ATP synthase CF1 delta subunit</fullName>
    </submittedName>
</protein>
<dbReference type="GeneID" id="29072972"/>
<evidence type="ECO:0000256" key="7">
    <source>
        <dbReference type="ARBA" id="ARBA00023310"/>
    </source>
</evidence>
<dbReference type="InterPro" id="IPR020781">
    <property type="entry name" value="ATPase_OSCP/d_CS"/>
</dbReference>
<keyword evidence="8" id="KW-0934">Plastid</keyword>
<comment type="subcellular location">
    <subcellularLocation>
        <location evidence="1">Membrane</location>
    </subcellularLocation>
</comment>
<dbReference type="EMBL" id="KX284716">
    <property type="protein sequence ID" value="AOM65736.1"/>
    <property type="molecule type" value="Genomic_DNA"/>
</dbReference>
<dbReference type="NCBIfam" id="TIGR01145">
    <property type="entry name" value="ATP_synt_delta"/>
    <property type="match status" value="1"/>
</dbReference>
<organism evidence="8">
    <name type="scientific">Apophlaea sinclairii</name>
    <dbReference type="NCBI Taxonomy" id="212746"/>
    <lineage>
        <taxon>Eukaryota</taxon>
        <taxon>Rhodophyta</taxon>
        <taxon>Florideophyceae</taxon>
        <taxon>Hildenbrandiophycidae</taxon>
        <taxon>Hildenbrandiales</taxon>
        <taxon>Hildenbrandiaceae</taxon>
        <taxon>Apophlaea</taxon>
    </lineage>
</organism>
<comment type="similarity">
    <text evidence="2">Belongs to the ATPase delta chain family.</text>
</comment>
<evidence type="ECO:0000256" key="3">
    <source>
        <dbReference type="ARBA" id="ARBA00022448"/>
    </source>
</evidence>
<keyword evidence="6" id="KW-0472">Membrane</keyword>
<reference evidence="8" key="1">
    <citation type="journal article" date="2016" name="BMC Biol.">
        <title>Parallel evolution of highly conserved plastid genome architecture in red seaweeds and seed plants.</title>
        <authorList>
            <person name="Lee J."/>
            <person name="Cho C.H."/>
            <person name="Park S.I."/>
            <person name="Choi J.W."/>
            <person name="Song H.S."/>
            <person name="West J.A."/>
            <person name="Bhattacharya D."/>
            <person name="Yoon H.S."/>
        </authorList>
    </citation>
    <scope>NUCLEOTIDE SEQUENCE</scope>
</reference>
<dbReference type="AlphaFoldDB" id="A0A1C9CBI2"/>
<dbReference type="RefSeq" id="YP_009296596.1">
    <property type="nucleotide sequence ID" value="NC_031172.1"/>
</dbReference>
<evidence type="ECO:0000313" key="8">
    <source>
        <dbReference type="EMBL" id="AOM65736.1"/>
    </source>
</evidence>
<keyword evidence="7" id="KW-0066">ATP synthesis</keyword>
<sequence>MNNVVSLPYAEAIIDLANMQDQILNITKDLINISELLSQSEYLQRFLISPVIYKQSKKVAINQLLNGQVNCITMKFLYVLIDKNRIMLFDNILRCYLELLNKLELTIVVYLRTAKALTTTQYKLLESQVKKITNAQTIKIETVIDTNLIGGFILQIGSKIIDTSLLGQLRKMASHLNTANALT</sequence>
<evidence type="ECO:0000256" key="1">
    <source>
        <dbReference type="ARBA" id="ARBA00004370"/>
    </source>
</evidence>
<accession>A0A1C9CBI2</accession>
<dbReference type="InterPro" id="IPR000711">
    <property type="entry name" value="ATPase_OSCP/dsu"/>
</dbReference>
<evidence type="ECO:0000256" key="2">
    <source>
        <dbReference type="ARBA" id="ARBA00007046"/>
    </source>
</evidence>
<keyword evidence="3" id="KW-0813">Transport</keyword>
<name>A0A1C9CBI2_9FLOR</name>
<evidence type="ECO:0000256" key="6">
    <source>
        <dbReference type="ARBA" id="ARBA00023136"/>
    </source>
</evidence>
<geneLocation type="plastid" evidence="8"/>
<dbReference type="PANTHER" id="PTHR11910">
    <property type="entry name" value="ATP SYNTHASE DELTA CHAIN"/>
    <property type="match status" value="1"/>
</dbReference>
<evidence type="ECO:0000256" key="4">
    <source>
        <dbReference type="ARBA" id="ARBA00022781"/>
    </source>
</evidence>
<proteinExistence type="inferred from homology"/>
<dbReference type="HAMAP" id="MF_01416">
    <property type="entry name" value="ATP_synth_delta_bact"/>
    <property type="match status" value="1"/>
</dbReference>
<keyword evidence="5" id="KW-0406">Ion transport</keyword>
<evidence type="ECO:0000256" key="5">
    <source>
        <dbReference type="ARBA" id="ARBA00023065"/>
    </source>
</evidence>